<protein>
    <recommendedName>
        <fullName evidence="1">4Fe-4S ferredoxin-type domain-containing protein</fullName>
    </recommendedName>
</protein>
<proteinExistence type="predicted"/>
<name>A0A7J3UYV3_9CREN</name>
<reference evidence="2" key="1">
    <citation type="journal article" date="2020" name="mSystems">
        <title>Genome- and Community-Level Interaction Insights into Carbon Utilization and Element Cycling Functions of Hydrothermarchaeota in Hydrothermal Sediment.</title>
        <authorList>
            <person name="Zhou Z."/>
            <person name="Liu Y."/>
            <person name="Xu W."/>
            <person name="Pan J."/>
            <person name="Luo Z.H."/>
            <person name="Li M."/>
        </authorList>
    </citation>
    <scope>NUCLEOTIDE SEQUENCE [LARGE SCALE GENOMIC DNA]</scope>
    <source>
        <strain evidence="2">SpSt-1038</strain>
    </source>
</reference>
<dbReference type="GO" id="GO:0016491">
    <property type="term" value="F:oxidoreductase activity"/>
    <property type="evidence" value="ECO:0007669"/>
    <property type="project" value="UniProtKB-ARBA"/>
</dbReference>
<dbReference type="Pfam" id="PF00037">
    <property type="entry name" value="Fer4"/>
    <property type="match status" value="1"/>
</dbReference>
<dbReference type="InterPro" id="IPR017900">
    <property type="entry name" value="4Fe4S_Fe_S_CS"/>
</dbReference>
<evidence type="ECO:0000313" key="2">
    <source>
        <dbReference type="EMBL" id="HHI48962.1"/>
    </source>
</evidence>
<organism evidence="2">
    <name type="scientific">Candidatus Methanosuratincola petrocarbonis</name>
    <name type="common">ex Vanwonterghem et al. 2016</name>
    <dbReference type="NCBI Taxonomy" id="1867261"/>
    <lineage>
        <taxon>Archaea</taxon>
        <taxon>Thermoproteota</taxon>
        <taxon>Methanosuratincolia</taxon>
        <taxon>Candidatus Methanomethylicales</taxon>
        <taxon>Candidatus Methanomethylicaceae</taxon>
        <taxon>Candidatus Methanosuratincola (ex Vanwonterghem et al. 2016)</taxon>
    </lineage>
</organism>
<dbReference type="PROSITE" id="PS51379">
    <property type="entry name" value="4FE4S_FER_2"/>
    <property type="match status" value="1"/>
</dbReference>
<comment type="caution">
    <text evidence="2">The sequence shown here is derived from an EMBL/GenBank/DDBJ whole genome shotgun (WGS) entry which is preliminary data.</text>
</comment>
<dbReference type="InterPro" id="IPR017896">
    <property type="entry name" value="4Fe4S_Fe-S-bd"/>
</dbReference>
<dbReference type="SUPFAM" id="SSF54862">
    <property type="entry name" value="4Fe-4S ferredoxins"/>
    <property type="match status" value="1"/>
</dbReference>
<gene>
    <name evidence="2" type="ORF">ENL91_02190</name>
</gene>
<dbReference type="PROSITE" id="PS00198">
    <property type="entry name" value="4FE4S_FER_1"/>
    <property type="match status" value="1"/>
</dbReference>
<accession>A0A7J3UYV3</accession>
<dbReference type="Gene3D" id="3.30.70.20">
    <property type="match status" value="1"/>
</dbReference>
<evidence type="ECO:0000259" key="1">
    <source>
        <dbReference type="PROSITE" id="PS51379"/>
    </source>
</evidence>
<feature type="domain" description="4Fe-4S ferredoxin-type" evidence="1">
    <location>
        <begin position="60"/>
        <end position="86"/>
    </location>
</feature>
<sequence>MLGLPEKIRIEVDYEKCGEKGKVDPRECCKCLRVCDPAVFIMHETLGVEQDPIDPQYWRITPVWNSLCTKCMKCVEVCPEGAIRVF</sequence>
<dbReference type="AlphaFoldDB" id="A0A7J3UYV3"/>
<dbReference type="EMBL" id="DRVT01000024">
    <property type="protein sequence ID" value="HHI48962.1"/>
    <property type="molecule type" value="Genomic_DNA"/>
</dbReference>